<name>A0ABT2X3W2_9RHOB</name>
<reference evidence="2 3" key="1">
    <citation type="submission" date="2022-10" db="EMBL/GenBank/DDBJ databases">
        <title>Defluviimonas sp. nov., isolated from ocean surface sediments.</title>
        <authorList>
            <person name="He W."/>
            <person name="Wang L."/>
            <person name="Zhang D.-F."/>
        </authorList>
    </citation>
    <scope>NUCLEOTIDE SEQUENCE [LARGE SCALE GENOMIC DNA]</scope>
    <source>
        <strain evidence="2 3">WL0024</strain>
    </source>
</reference>
<dbReference type="CDD" id="cd00293">
    <property type="entry name" value="USP-like"/>
    <property type="match status" value="1"/>
</dbReference>
<proteinExistence type="predicted"/>
<dbReference type="InterPro" id="IPR006016">
    <property type="entry name" value="UspA"/>
</dbReference>
<dbReference type="Gene3D" id="3.40.50.620">
    <property type="entry name" value="HUPs"/>
    <property type="match status" value="1"/>
</dbReference>
<comment type="caution">
    <text evidence="2">The sequence shown here is derived from an EMBL/GenBank/DDBJ whole genome shotgun (WGS) entry which is preliminary data.</text>
</comment>
<dbReference type="SUPFAM" id="SSF52402">
    <property type="entry name" value="Adenine nucleotide alpha hydrolases-like"/>
    <property type="match status" value="1"/>
</dbReference>
<accession>A0ABT2X3W2</accession>
<sequence length="138" mass="14614">MFSKIMVPVDLKHLDRMQKSLQAAADLARLYSATVCYVGVTSAEPSELGHGPGEVADRLADLAKTEAAKHGHGGASHLVISHDPTTELDKALHETVGEIGADLVIMATHIPNVTDYIWASHGGSLALHSRASVMLVRG</sequence>
<feature type="domain" description="UspA" evidence="1">
    <location>
        <begin position="1"/>
        <end position="137"/>
    </location>
</feature>
<protein>
    <submittedName>
        <fullName evidence="2">Universal stress protein</fullName>
    </submittedName>
</protein>
<keyword evidence="3" id="KW-1185">Reference proteome</keyword>
<gene>
    <name evidence="2" type="ORF">OEZ60_11500</name>
</gene>
<evidence type="ECO:0000313" key="2">
    <source>
        <dbReference type="EMBL" id="MCU9848631.1"/>
    </source>
</evidence>
<dbReference type="Proteomes" id="UP001209535">
    <property type="component" value="Unassembled WGS sequence"/>
</dbReference>
<dbReference type="Pfam" id="PF00582">
    <property type="entry name" value="Usp"/>
    <property type="match status" value="1"/>
</dbReference>
<evidence type="ECO:0000259" key="1">
    <source>
        <dbReference type="Pfam" id="PF00582"/>
    </source>
</evidence>
<organism evidence="2 3">
    <name type="scientific">Albidovulum salinarum</name>
    <dbReference type="NCBI Taxonomy" id="2984153"/>
    <lineage>
        <taxon>Bacteria</taxon>
        <taxon>Pseudomonadati</taxon>
        <taxon>Pseudomonadota</taxon>
        <taxon>Alphaproteobacteria</taxon>
        <taxon>Rhodobacterales</taxon>
        <taxon>Paracoccaceae</taxon>
        <taxon>Albidovulum</taxon>
    </lineage>
</organism>
<dbReference type="InterPro" id="IPR014729">
    <property type="entry name" value="Rossmann-like_a/b/a_fold"/>
</dbReference>
<dbReference type="EMBL" id="JAOVQO010000010">
    <property type="protein sequence ID" value="MCU9848631.1"/>
    <property type="molecule type" value="Genomic_DNA"/>
</dbReference>
<dbReference type="RefSeq" id="WP_263336187.1">
    <property type="nucleotide sequence ID" value="NZ_JAOVQO010000010.1"/>
</dbReference>
<evidence type="ECO:0000313" key="3">
    <source>
        <dbReference type="Proteomes" id="UP001209535"/>
    </source>
</evidence>